<reference evidence="3 4" key="1">
    <citation type="journal article" name="Sci. Rep.">
        <title>Genome-scale phylogenetic analyses confirm Olpidium as the closest living zoosporic fungus to the non-flagellated, terrestrial fungi.</title>
        <authorList>
            <person name="Chang Y."/>
            <person name="Rochon D."/>
            <person name="Sekimoto S."/>
            <person name="Wang Y."/>
            <person name="Chovatia M."/>
            <person name="Sandor L."/>
            <person name="Salamov A."/>
            <person name="Grigoriev I.V."/>
            <person name="Stajich J.E."/>
            <person name="Spatafora J.W."/>
        </authorList>
    </citation>
    <scope>NUCLEOTIDE SEQUENCE [LARGE SCALE GENOMIC DNA]</scope>
    <source>
        <strain evidence="3">S191</strain>
    </source>
</reference>
<organism evidence="3 4">
    <name type="scientific">Olpidium bornovanus</name>
    <dbReference type="NCBI Taxonomy" id="278681"/>
    <lineage>
        <taxon>Eukaryota</taxon>
        <taxon>Fungi</taxon>
        <taxon>Fungi incertae sedis</taxon>
        <taxon>Olpidiomycota</taxon>
        <taxon>Olpidiomycotina</taxon>
        <taxon>Olpidiomycetes</taxon>
        <taxon>Olpidiales</taxon>
        <taxon>Olpidiaceae</taxon>
        <taxon>Olpidium</taxon>
    </lineage>
</organism>
<dbReference type="InterPro" id="IPR019734">
    <property type="entry name" value="TPR_rpt"/>
</dbReference>
<feature type="compositionally biased region" description="Gly residues" evidence="2">
    <location>
        <begin position="12"/>
        <end position="31"/>
    </location>
</feature>
<evidence type="ECO:0000256" key="1">
    <source>
        <dbReference type="PROSITE-ProRule" id="PRU00339"/>
    </source>
</evidence>
<accession>A0A8H7ZVT4</accession>
<dbReference type="Proteomes" id="UP000673691">
    <property type="component" value="Unassembled WGS sequence"/>
</dbReference>
<gene>
    <name evidence="3" type="ORF">BJ554DRAFT_7717</name>
</gene>
<evidence type="ECO:0000313" key="3">
    <source>
        <dbReference type="EMBL" id="KAG5460255.1"/>
    </source>
</evidence>
<feature type="repeat" description="TPR" evidence="1">
    <location>
        <begin position="50"/>
        <end position="83"/>
    </location>
</feature>
<feature type="region of interest" description="Disordered" evidence="2">
    <location>
        <begin position="1"/>
        <end position="32"/>
    </location>
</feature>
<dbReference type="PROSITE" id="PS50005">
    <property type="entry name" value="TPR"/>
    <property type="match status" value="1"/>
</dbReference>
<evidence type="ECO:0000313" key="4">
    <source>
        <dbReference type="Proteomes" id="UP000673691"/>
    </source>
</evidence>
<name>A0A8H7ZVT4_9FUNG</name>
<protein>
    <submittedName>
        <fullName evidence="3">Uncharacterized protein</fullName>
    </submittedName>
</protein>
<dbReference type="InterPro" id="IPR011990">
    <property type="entry name" value="TPR-like_helical_dom_sf"/>
</dbReference>
<keyword evidence="4" id="KW-1185">Reference proteome</keyword>
<dbReference type="AlphaFoldDB" id="A0A8H7ZVT4"/>
<keyword evidence="1" id="KW-0802">TPR repeat</keyword>
<dbReference type="EMBL" id="JAEFCI010005504">
    <property type="protein sequence ID" value="KAG5460255.1"/>
    <property type="molecule type" value="Genomic_DNA"/>
</dbReference>
<dbReference type="OrthoDB" id="438641at2759"/>
<sequence>MLNPEHEAAAAAGGGGGGEEQAGAVAPGGGTNNSSEEWLLLRVGTVPRSSLGWFRCGVGFYNKKEYPRAIECFQRSVQMDPLNQSVNLDNPSDWQLLVELTASRDQ</sequence>
<proteinExistence type="predicted"/>
<dbReference type="SUPFAM" id="SSF48452">
    <property type="entry name" value="TPR-like"/>
    <property type="match status" value="1"/>
</dbReference>
<comment type="caution">
    <text evidence="3">The sequence shown here is derived from an EMBL/GenBank/DDBJ whole genome shotgun (WGS) entry which is preliminary data.</text>
</comment>
<evidence type="ECO:0000256" key="2">
    <source>
        <dbReference type="SAM" id="MobiDB-lite"/>
    </source>
</evidence>